<dbReference type="EMBL" id="JBDKXB010000002">
    <property type="protein sequence ID" value="MEY6431145.1"/>
    <property type="molecule type" value="Genomic_DNA"/>
</dbReference>
<dbReference type="PROSITE" id="PS50113">
    <property type="entry name" value="PAC"/>
    <property type="match status" value="1"/>
</dbReference>
<evidence type="ECO:0000259" key="5">
    <source>
        <dbReference type="PROSITE" id="PS50887"/>
    </source>
</evidence>
<dbReference type="PROSITE" id="PS50887">
    <property type="entry name" value="GGDEF"/>
    <property type="match status" value="1"/>
</dbReference>
<dbReference type="CDD" id="cd01948">
    <property type="entry name" value="EAL"/>
    <property type="match status" value="1"/>
</dbReference>
<accession>A0ABV4BAR7</accession>
<dbReference type="CDD" id="cd00130">
    <property type="entry name" value="PAS"/>
    <property type="match status" value="2"/>
</dbReference>
<evidence type="ECO:0000313" key="7">
    <source>
        <dbReference type="Proteomes" id="UP001564408"/>
    </source>
</evidence>
<comment type="caution">
    <text evidence="6">The sequence shown here is derived from an EMBL/GenBank/DDBJ whole genome shotgun (WGS) entry which is preliminary data.</text>
</comment>
<dbReference type="InterPro" id="IPR035919">
    <property type="entry name" value="EAL_sf"/>
</dbReference>
<dbReference type="InterPro" id="IPR043128">
    <property type="entry name" value="Rev_trsase/Diguanyl_cyclase"/>
</dbReference>
<feature type="domain" description="EAL" evidence="4">
    <location>
        <begin position="469"/>
        <end position="723"/>
    </location>
</feature>
<name>A0ABV4BAR7_9GAMM</name>
<dbReference type="Proteomes" id="UP001564408">
    <property type="component" value="Unassembled WGS sequence"/>
</dbReference>
<dbReference type="Gene3D" id="3.30.450.20">
    <property type="entry name" value="PAS domain"/>
    <property type="match status" value="2"/>
</dbReference>
<dbReference type="SMART" id="SM00052">
    <property type="entry name" value="EAL"/>
    <property type="match status" value="1"/>
</dbReference>
<dbReference type="SMART" id="SM00267">
    <property type="entry name" value="GGDEF"/>
    <property type="match status" value="1"/>
</dbReference>
<feature type="domain" description="PAC" evidence="3">
    <location>
        <begin position="242"/>
        <end position="294"/>
    </location>
</feature>
<dbReference type="Pfam" id="PF00563">
    <property type="entry name" value="EAL"/>
    <property type="match status" value="1"/>
</dbReference>
<dbReference type="InterPro" id="IPR001633">
    <property type="entry name" value="EAL_dom"/>
</dbReference>
<dbReference type="InterPro" id="IPR052155">
    <property type="entry name" value="Biofilm_reg_signaling"/>
</dbReference>
<evidence type="ECO:0000259" key="2">
    <source>
        <dbReference type="PROSITE" id="PS50112"/>
    </source>
</evidence>
<dbReference type="Gene3D" id="3.30.70.270">
    <property type="match status" value="1"/>
</dbReference>
<dbReference type="PANTHER" id="PTHR44757:SF2">
    <property type="entry name" value="BIOFILM ARCHITECTURE MAINTENANCE PROTEIN MBAA"/>
    <property type="match status" value="1"/>
</dbReference>
<dbReference type="NCBIfam" id="TIGR00254">
    <property type="entry name" value="GGDEF"/>
    <property type="match status" value="1"/>
</dbReference>
<dbReference type="InterPro" id="IPR000160">
    <property type="entry name" value="GGDEF_dom"/>
</dbReference>
<dbReference type="CDD" id="cd01949">
    <property type="entry name" value="GGDEF"/>
    <property type="match status" value="1"/>
</dbReference>
<dbReference type="InterPro" id="IPR000700">
    <property type="entry name" value="PAS-assoc_C"/>
</dbReference>
<feature type="region of interest" description="Disordered" evidence="1">
    <location>
        <begin position="1"/>
        <end position="27"/>
    </location>
</feature>
<dbReference type="PROSITE" id="PS50883">
    <property type="entry name" value="EAL"/>
    <property type="match status" value="1"/>
</dbReference>
<organism evidence="6 7">
    <name type="scientific">Thioalkalicoccus limnaeus</name>
    <dbReference type="NCBI Taxonomy" id="120681"/>
    <lineage>
        <taxon>Bacteria</taxon>
        <taxon>Pseudomonadati</taxon>
        <taxon>Pseudomonadota</taxon>
        <taxon>Gammaproteobacteria</taxon>
        <taxon>Chromatiales</taxon>
        <taxon>Chromatiaceae</taxon>
        <taxon>Thioalkalicoccus</taxon>
    </lineage>
</organism>
<dbReference type="PANTHER" id="PTHR44757">
    <property type="entry name" value="DIGUANYLATE CYCLASE DGCP"/>
    <property type="match status" value="1"/>
</dbReference>
<dbReference type="SUPFAM" id="SSF55785">
    <property type="entry name" value="PYP-like sensor domain (PAS domain)"/>
    <property type="match status" value="2"/>
</dbReference>
<protein>
    <submittedName>
        <fullName evidence="6">EAL domain-containing protein</fullName>
    </submittedName>
</protein>
<dbReference type="Gene3D" id="3.20.20.450">
    <property type="entry name" value="EAL domain"/>
    <property type="match status" value="1"/>
</dbReference>
<reference evidence="6 7" key="1">
    <citation type="submission" date="2024-05" db="EMBL/GenBank/DDBJ databases">
        <title>Genome Sequence and Characterization of the New Strain Purple Sulfur Bacterium of Genus Thioalkalicoccus.</title>
        <authorList>
            <person name="Bryantseva I.A."/>
            <person name="Kyndt J.A."/>
            <person name="Imhoff J.F."/>
        </authorList>
    </citation>
    <scope>NUCLEOTIDE SEQUENCE [LARGE SCALE GENOMIC DNA]</scope>
    <source>
        <strain evidence="6 7">Um2</strain>
    </source>
</reference>
<dbReference type="SUPFAM" id="SSF55073">
    <property type="entry name" value="Nucleotide cyclase"/>
    <property type="match status" value="1"/>
</dbReference>
<dbReference type="NCBIfam" id="TIGR00229">
    <property type="entry name" value="sensory_box"/>
    <property type="match status" value="2"/>
</dbReference>
<keyword evidence="7" id="KW-1185">Reference proteome</keyword>
<dbReference type="InterPro" id="IPR000014">
    <property type="entry name" value="PAS"/>
</dbReference>
<feature type="domain" description="PAS" evidence="2">
    <location>
        <begin position="49"/>
        <end position="95"/>
    </location>
</feature>
<evidence type="ECO:0000259" key="3">
    <source>
        <dbReference type="PROSITE" id="PS50113"/>
    </source>
</evidence>
<dbReference type="InterPro" id="IPR029787">
    <property type="entry name" value="Nucleotide_cyclase"/>
</dbReference>
<dbReference type="InterPro" id="IPR035965">
    <property type="entry name" value="PAS-like_dom_sf"/>
</dbReference>
<dbReference type="SMART" id="SM00091">
    <property type="entry name" value="PAS"/>
    <property type="match status" value="2"/>
</dbReference>
<dbReference type="RefSeq" id="WP_369665530.1">
    <property type="nucleotide sequence ID" value="NZ_JBDKXB010000002.1"/>
</dbReference>
<dbReference type="SMART" id="SM00086">
    <property type="entry name" value="PAC"/>
    <property type="match status" value="1"/>
</dbReference>
<evidence type="ECO:0000256" key="1">
    <source>
        <dbReference type="SAM" id="MobiDB-lite"/>
    </source>
</evidence>
<sequence>MSSIDESGTHECGPNPSTDEKELASRAAAPAGALEARGIGGLIGALQAARDRYERFFEEAPVGYLVLDETGRLLRANASALRLLQRDRKALEGRQIQTLCTAGSADQIAAHLRRLTGGTRRDSCEVQLLGRGGPPLHVRLDTLHVGADEWGPLRTALIDMTDQKAAETRLALAASVVEHTTEGVLITDAERRIVAVNPAFTKITGYGAKEVLGTPPRVLREQPDDSEHYRRIREQLAMTGRWQGEVWNRRKNGERYLEWLSLNEIHDDTGATTHYIGIFSDISGQHQTKKQLEHLVYHDNLTGLANRQHLREQLRDALFASVRDASLVGLLHVDLDHFKAINENLGHTVGDRLLCFVARLLQDAVRKSDTVARLGGDEFAIVLPQLDCSTDAATVANKVLRSLHAIPFTFDDKEIQAAASIGIALFPDDEQDSEGLLRCAEIAMYRAKESGRNGYRYFAVDMTARLTDRLELEADLRRAISNNELSLRYQPQVRLSDGRIIGCEALLRWKSGTRGLVPPERFIPIAEESGLIVPLGLWVANAVLKQAHAWQPHIDEDFRISINVAGVQLSPIHADGLLKRISEAPPADRNRLELELTESLLMEHAEFLEGVLTRTKALGLGIAVDDFGTGYTSIRNLKHLPIDRIKIDMSFAQDIGKGSEGAAIASAIIAMGHALGLRMVAVGIETSEQLALLTRNGCDAAQGYLLSPPVEVESMTQLLVAGQRLLPDGARPLENGRSHRTGFGLLKTLRFWRGRTERSDGRGEVSEHEPGRRDG</sequence>
<evidence type="ECO:0000313" key="6">
    <source>
        <dbReference type="EMBL" id="MEY6431145.1"/>
    </source>
</evidence>
<dbReference type="Pfam" id="PF13426">
    <property type="entry name" value="PAS_9"/>
    <property type="match status" value="2"/>
</dbReference>
<gene>
    <name evidence="6" type="ORF">ABC977_01840</name>
</gene>
<dbReference type="Pfam" id="PF00990">
    <property type="entry name" value="GGDEF"/>
    <property type="match status" value="1"/>
</dbReference>
<dbReference type="PROSITE" id="PS50112">
    <property type="entry name" value="PAS"/>
    <property type="match status" value="2"/>
</dbReference>
<proteinExistence type="predicted"/>
<feature type="domain" description="PAS" evidence="2">
    <location>
        <begin position="169"/>
        <end position="241"/>
    </location>
</feature>
<feature type="domain" description="GGDEF" evidence="5">
    <location>
        <begin position="326"/>
        <end position="460"/>
    </location>
</feature>
<dbReference type="InterPro" id="IPR001610">
    <property type="entry name" value="PAC"/>
</dbReference>
<dbReference type="SUPFAM" id="SSF141868">
    <property type="entry name" value="EAL domain-like"/>
    <property type="match status" value="1"/>
</dbReference>
<evidence type="ECO:0000259" key="4">
    <source>
        <dbReference type="PROSITE" id="PS50883"/>
    </source>
</evidence>